<dbReference type="GO" id="GO:0005778">
    <property type="term" value="C:peroxisomal membrane"/>
    <property type="evidence" value="ECO:0007669"/>
    <property type="project" value="TreeGrafter"/>
</dbReference>
<dbReference type="SMART" id="SM00693">
    <property type="entry name" value="DysFN"/>
    <property type="match status" value="1"/>
</dbReference>
<keyword evidence="10" id="KW-1185">Reference proteome</keyword>
<reference evidence="9" key="3">
    <citation type="submission" date="2024-01" db="EMBL/GenBank/DDBJ databases">
        <authorList>
            <person name="Coelho M.A."/>
            <person name="David-Palma M."/>
            <person name="Shea T."/>
            <person name="Sun S."/>
            <person name="Cuomo C.A."/>
            <person name="Heitman J."/>
        </authorList>
    </citation>
    <scope>NUCLEOTIDE SEQUENCE</scope>
    <source>
        <strain evidence="9">CBS 7841</strain>
    </source>
</reference>
<dbReference type="AlphaFoldDB" id="A0AAJ8M0R3"/>
<evidence type="ECO:0000256" key="3">
    <source>
        <dbReference type="ARBA" id="ARBA00022989"/>
    </source>
</evidence>
<feature type="domain" description="Peroxin/Ferlin" evidence="8">
    <location>
        <begin position="535"/>
        <end position="568"/>
    </location>
</feature>
<accession>A0AAJ8M0R3</accession>
<dbReference type="InterPro" id="IPR052646">
    <property type="entry name" value="Peroxisomal_PEX28-32"/>
</dbReference>
<feature type="region of interest" description="Disordered" evidence="5">
    <location>
        <begin position="586"/>
        <end position="612"/>
    </location>
</feature>
<organism evidence="9 10">
    <name type="scientific">Cryptococcus depauperatus CBS 7841</name>
    <dbReference type="NCBI Taxonomy" id="1295531"/>
    <lineage>
        <taxon>Eukaryota</taxon>
        <taxon>Fungi</taxon>
        <taxon>Dikarya</taxon>
        <taxon>Basidiomycota</taxon>
        <taxon>Agaricomycotina</taxon>
        <taxon>Tremellomycetes</taxon>
        <taxon>Tremellales</taxon>
        <taxon>Cryptococcaceae</taxon>
        <taxon>Cryptococcus</taxon>
    </lineage>
</organism>
<comment type="subcellular location">
    <subcellularLocation>
        <location evidence="1">Endomembrane system</location>
        <topology evidence="1">Multi-pass membrane protein</topology>
    </subcellularLocation>
</comment>
<feature type="transmembrane region" description="Helical" evidence="6">
    <location>
        <begin position="73"/>
        <end position="92"/>
    </location>
</feature>
<feature type="compositionally biased region" description="Low complexity" evidence="5">
    <location>
        <begin position="377"/>
        <end position="388"/>
    </location>
</feature>
<evidence type="ECO:0000313" key="9">
    <source>
        <dbReference type="EMBL" id="WVN88255.1"/>
    </source>
</evidence>
<feature type="region of interest" description="Disordered" evidence="5">
    <location>
        <begin position="460"/>
        <end position="528"/>
    </location>
</feature>
<feature type="transmembrane region" description="Helical" evidence="6">
    <location>
        <begin position="172"/>
        <end position="191"/>
    </location>
</feature>
<gene>
    <name evidence="9" type="ORF">L203_103456</name>
</gene>
<dbReference type="PANTHER" id="PTHR31679">
    <property type="entry name" value="PEROXISOMAL MEMBRANE PROTEIN PEX30-RELATED"/>
    <property type="match status" value="1"/>
</dbReference>
<keyword evidence="2 6" id="KW-0812">Transmembrane</keyword>
<feature type="compositionally biased region" description="Low complexity" evidence="5">
    <location>
        <begin position="594"/>
        <end position="605"/>
    </location>
</feature>
<feature type="region of interest" description="Disordered" evidence="5">
    <location>
        <begin position="377"/>
        <end position="417"/>
    </location>
</feature>
<dbReference type="Proteomes" id="UP000094043">
    <property type="component" value="Chromosome 4"/>
</dbReference>
<feature type="transmembrane region" description="Helical" evidence="6">
    <location>
        <begin position="149"/>
        <end position="166"/>
    </location>
</feature>
<dbReference type="GO" id="GO:0007031">
    <property type="term" value="P:peroxisome organization"/>
    <property type="evidence" value="ECO:0007669"/>
    <property type="project" value="UniProtKB-ARBA"/>
</dbReference>
<feature type="compositionally biased region" description="Polar residues" evidence="5">
    <location>
        <begin position="506"/>
        <end position="518"/>
    </location>
</feature>
<feature type="transmembrane region" description="Helical" evidence="6">
    <location>
        <begin position="203"/>
        <end position="220"/>
    </location>
</feature>
<dbReference type="InterPro" id="IPR006614">
    <property type="entry name" value="Peroxin/Ferlin"/>
</dbReference>
<dbReference type="EMBL" id="CP143787">
    <property type="protein sequence ID" value="WVN88255.1"/>
    <property type="molecule type" value="Genomic_DNA"/>
</dbReference>
<evidence type="ECO:0000256" key="5">
    <source>
        <dbReference type="SAM" id="MobiDB-lite"/>
    </source>
</evidence>
<dbReference type="Pfam" id="PF06398">
    <property type="entry name" value="Pex24p"/>
    <property type="match status" value="2"/>
</dbReference>
<dbReference type="PANTHER" id="PTHR31679:SF2">
    <property type="entry name" value="PEROXISOMAL MEMBRANE PROTEIN PEX30-RELATED"/>
    <property type="match status" value="1"/>
</dbReference>
<evidence type="ECO:0000256" key="1">
    <source>
        <dbReference type="ARBA" id="ARBA00004127"/>
    </source>
</evidence>
<dbReference type="GO" id="GO:0012505">
    <property type="term" value="C:endomembrane system"/>
    <property type="evidence" value="ECO:0007669"/>
    <property type="project" value="UniProtKB-SubCell"/>
</dbReference>
<evidence type="ECO:0000256" key="6">
    <source>
        <dbReference type="SAM" id="Phobius"/>
    </source>
</evidence>
<evidence type="ECO:0000259" key="7">
    <source>
        <dbReference type="SMART" id="SM00693"/>
    </source>
</evidence>
<dbReference type="KEGG" id="cdep:91087667"/>
<evidence type="ECO:0000259" key="8">
    <source>
        <dbReference type="SMART" id="SM00694"/>
    </source>
</evidence>
<keyword evidence="3 6" id="KW-1133">Transmembrane helix</keyword>
<dbReference type="RefSeq" id="XP_066068955.1">
    <property type="nucleotide sequence ID" value="XM_066212858.1"/>
</dbReference>
<proteinExistence type="predicted"/>
<reference evidence="9" key="1">
    <citation type="submission" date="2016-06" db="EMBL/GenBank/DDBJ databases">
        <authorList>
            <person name="Cuomo C."/>
            <person name="Litvintseva A."/>
            <person name="Heitman J."/>
            <person name="Chen Y."/>
            <person name="Sun S."/>
            <person name="Springer D."/>
            <person name="Dromer F."/>
            <person name="Young S."/>
            <person name="Zeng Q."/>
            <person name="Chapman S."/>
            <person name="Gujja S."/>
            <person name="Saif S."/>
            <person name="Birren B."/>
        </authorList>
    </citation>
    <scope>NUCLEOTIDE SEQUENCE</scope>
    <source>
        <strain evidence="9">CBS 7841</strain>
    </source>
</reference>
<sequence length="675" mass="73708">MAPSNSVPASPIQTQDIVASLPTPYFRLLVLFARPIAIFRRIAEVIFWTPERRAESWIVIGAWWGLCLGSPSAFRYLLPLLLFLPLIPLSALRIKNKEKDTPDNSPTYPSSSQSILRTLSDLNAIYAILPPSPLPAVTGVYARFRQLGIIRLLRGLVVLWGTWIVLGKLVGYQTLLALLGTILLLLPSPPLAHFVNLVIKSMVFRRVLVLLFLFIFGSPPETSYRFKLNFSLWGWFKSKWTASRRPSLTFAFRPKATGKAVSEFAIDTEDGKAGDTNVHVEPPIYFKFEIHENQRWWMGLDWTSALLPQERPSWCDSHLLPVSPPSAFTLPAPVSVVINTATVTDQYARIMRVAKWKWLDEDWSIVRSGMGASSYSQAAQPAPVQQSSDNDIHTGFSVFSNSSNQTQHLSQARSSSRPLSLLNAISTSPTSNLHASDDGTPWAGNRAQSIAEQAFTKGLEKLKPRGMGTNAAASAIGSPRASGEMTRGKTGGHDASEDDIAWDSGLASTQPGSVNTAPIPSETLPESDLATDADGWVYGDNKWENMGPKGGLGKFTRRRRWKRRAICIETVLQLKPSDDPPIVVNRSVEGSGANTPTSTNTSESPALPANSKPAVALSLANTKSKPLKNVEKGKAVVIPEKNIPDGGANTTSTSHISRDDILKMRLKKAMGSVGA</sequence>
<evidence type="ECO:0000256" key="2">
    <source>
        <dbReference type="ARBA" id="ARBA00022692"/>
    </source>
</evidence>
<dbReference type="SMART" id="SM00694">
    <property type="entry name" value="DysFC"/>
    <property type="match status" value="1"/>
</dbReference>
<name>A0AAJ8M0R3_9TREE</name>
<protein>
    <recommendedName>
        <fullName evidence="7 8">Peroxin/Ferlin domain-containing protein</fullName>
    </recommendedName>
</protein>
<feature type="compositionally biased region" description="Polar residues" evidence="5">
    <location>
        <begin position="397"/>
        <end position="417"/>
    </location>
</feature>
<feature type="domain" description="Peroxin/Ferlin" evidence="7">
    <location>
        <begin position="283"/>
        <end position="366"/>
    </location>
</feature>
<dbReference type="GeneID" id="91087667"/>
<dbReference type="InterPro" id="IPR010482">
    <property type="entry name" value="TECPR1-like_DysF"/>
</dbReference>
<evidence type="ECO:0000313" key="10">
    <source>
        <dbReference type="Proteomes" id="UP000094043"/>
    </source>
</evidence>
<keyword evidence="4 6" id="KW-0472">Membrane</keyword>
<evidence type="ECO:0000256" key="4">
    <source>
        <dbReference type="ARBA" id="ARBA00023136"/>
    </source>
</evidence>
<reference evidence="9" key="2">
    <citation type="journal article" date="2022" name="Elife">
        <title>Obligate sexual reproduction of a homothallic fungus closely related to the Cryptococcus pathogenic species complex.</title>
        <authorList>
            <person name="Passer A.R."/>
            <person name="Clancey S.A."/>
            <person name="Shea T."/>
            <person name="David-Palma M."/>
            <person name="Averette A.F."/>
            <person name="Boekhout T."/>
            <person name="Porcel B.M."/>
            <person name="Nowrousian M."/>
            <person name="Cuomo C.A."/>
            <person name="Sun S."/>
            <person name="Heitman J."/>
            <person name="Coelho M.A."/>
        </authorList>
    </citation>
    <scope>NUCLEOTIDE SEQUENCE</scope>
    <source>
        <strain evidence="9">CBS 7841</strain>
    </source>
</reference>